<dbReference type="InterPro" id="IPR050904">
    <property type="entry name" value="Adhesion/Biosynth-related"/>
</dbReference>
<evidence type="ECO:0000256" key="1">
    <source>
        <dbReference type="SAM" id="Phobius"/>
    </source>
</evidence>
<reference evidence="4 5" key="1">
    <citation type="journal article" date="2020" name="ISME J.">
        <title>Uncovering the hidden diversity of litter-decomposition mechanisms in mushroom-forming fungi.</title>
        <authorList>
            <person name="Floudas D."/>
            <person name="Bentzer J."/>
            <person name="Ahren D."/>
            <person name="Johansson T."/>
            <person name="Persson P."/>
            <person name="Tunlid A."/>
        </authorList>
    </citation>
    <scope>NUCLEOTIDE SEQUENCE [LARGE SCALE GENOMIC DNA]</scope>
    <source>
        <strain evidence="4 5">CBS 406.79</strain>
    </source>
</reference>
<dbReference type="SUPFAM" id="SSF82153">
    <property type="entry name" value="FAS1 domain"/>
    <property type="match status" value="5"/>
</dbReference>
<keyword evidence="1" id="KW-0812">Transmembrane</keyword>
<feature type="transmembrane region" description="Helical" evidence="1">
    <location>
        <begin position="834"/>
        <end position="855"/>
    </location>
</feature>
<dbReference type="AlphaFoldDB" id="A0A8H5M9J6"/>
<feature type="domain" description="FAS1" evidence="3">
    <location>
        <begin position="343"/>
        <end position="489"/>
    </location>
</feature>
<feature type="domain" description="FAS1" evidence="3">
    <location>
        <begin position="204"/>
        <end position="337"/>
    </location>
</feature>
<gene>
    <name evidence="4" type="ORF">D9757_005414</name>
</gene>
<sequence>MFTRACTLLSLLNVVLAAQVIFGDGPRTIVDALGNDRDYESLLTLVQRTRLVPTLNRLINCTFFAPTNDAIKHYNNSLWNFILENNSFVITDNVQEQLRQQLFYHLLNYTIPPETTSVTVLKTLHYPHIPVEPPSRQPPPYPPWLPTPGGTLGGEPQRLRIGSRKDDGYVGVDASAKGGSKIVNGWVDAGNGGLFGISKVLEPPPNLATVLSQHSSATFFQSIITPEIEAILNSTPALTLFLPVDEAWEALDQYERIYLESKYATDDLNRILNMHAVAQDGVKWSELFDPAINVTTIDGSTLEIVVAPEKTMISSAQLIQPDIYASNGVLHMISSLLTPTGTLQLTPEKYLLSLNCSSFVSLIHQSNLTALINNTDAQFTILAPSDDVLSILSGEELPAPDSEEMRKLLSYHFIPGIWASTQFHSGMLVETALQEPGLGGNRQVLRVEVDAEMQEGDEWKYLRFGGAKVLREPVKVNNDTTVYLISKPLSPPTDAIETILPMLDLSTFIASLLATSVGEKIRNSANTTLLIAHNTGWERLGLLVSEYLLSASSKQDLEQVLLHHALDSVQYAEMLENGTRHTFPTLDGSDLSISQQKNGTTFVSASGGWAGMKAQLHSRDILTQTGVVHELSDVLIPHSVELTIAKLMKAAKGSTMASMMTKAGFDWVLNGTAPPEGSTWAGQGSGKSGFVLLCPSDDAFKHYNLTELYGDTNKLIDIVSQHLIPTPSQNDNSAVVPMDDDPLNNNKPLLLENSVTYSTLRSPNAAYGDLVFERSDDAKGGYIVGIKGARGTDGKDDWARVDCWGRSTTSGGTGGVIRIDRLLMPYHPSWFREYGPPAIVGVLGLFAICGFFYVVRLVWQRDTTQATYEPACTDDEDS</sequence>
<evidence type="ECO:0000256" key="2">
    <source>
        <dbReference type="SAM" id="SignalP"/>
    </source>
</evidence>
<keyword evidence="1" id="KW-1133">Transmembrane helix</keyword>
<evidence type="ECO:0000313" key="4">
    <source>
        <dbReference type="EMBL" id="KAF5385521.1"/>
    </source>
</evidence>
<keyword evidence="1" id="KW-0472">Membrane</keyword>
<dbReference type="PANTHER" id="PTHR10900:SF77">
    <property type="entry name" value="FI19380P1"/>
    <property type="match status" value="1"/>
</dbReference>
<dbReference type="GO" id="GO:0005615">
    <property type="term" value="C:extracellular space"/>
    <property type="evidence" value="ECO:0007669"/>
    <property type="project" value="TreeGrafter"/>
</dbReference>
<keyword evidence="2" id="KW-0732">Signal</keyword>
<accession>A0A8H5M9J6</accession>
<feature type="domain" description="FAS1" evidence="3">
    <location>
        <begin position="492"/>
        <end position="635"/>
    </location>
</feature>
<comment type="caution">
    <text evidence="4">The sequence shown here is derived from an EMBL/GenBank/DDBJ whole genome shotgun (WGS) entry which is preliminary data.</text>
</comment>
<dbReference type="SMART" id="SM00554">
    <property type="entry name" value="FAS1"/>
    <property type="match status" value="5"/>
</dbReference>
<dbReference type="PANTHER" id="PTHR10900">
    <property type="entry name" value="PERIOSTIN-RELATED"/>
    <property type="match status" value="1"/>
</dbReference>
<organism evidence="4 5">
    <name type="scientific">Collybiopsis confluens</name>
    <dbReference type="NCBI Taxonomy" id="2823264"/>
    <lineage>
        <taxon>Eukaryota</taxon>
        <taxon>Fungi</taxon>
        <taxon>Dikarya</taxon>
        <taxon>Basidiomycota</taxon>
        <taxon>Agaricomycotina</taxon>
        <taxon>Agaricomycetes</taxon>
        <taxon>Agaricomycetidae</taxon>
        <taxon>Agaricales</taxon>
        <taxon>Marasmiineae</taxon>
        <taxon>Omphalotaceae</taxon>
        <taxon>Collybiopsis</taxon>
    </lineage>
</organism>
<dbReference type="OrthoDB" id="14252at2759"/>
<feature type="chain" id="PRO_5034856829" description="FAS1 domain-containing protein" evidence="2">
    <location>
        <begin position="18"/>
        <end position="878"/>
    </location>
</feature>
<dbReference type="Proteomes" id="UP000518752">
    <property type="component" value="Unassembled WGS sequence"/>
</dbReference>
<dbReference type="Gene3D" id="2.30.180.10">
    <property type="entry name" value="FAS1 domain"/>
    <property type="match status" value="5"/>
</dbReference>
<evidence type="ECO:0000313" key="5">
    <source>
        <dbReference type="Proteomes" id="UP000518752"/>
    </source>
</evidence>
<protein>
    <recommendedName>
        <fullName evidence="3">FAS1 domain-containing protein</fullName>
    </recommendedName>
</protein>
<feature type="domain" description="FAS1" evidence="3">
    <location>
        <begin position="26"/>
        <end position="201"/>
    </location>
</feature>
<feature type="signal peptide" evidence="2">
    <location>
        <begin position="1"/>
        <end position="17"/>
    </location>
</feature>
<dbReference type="InterPro" id="IPR036378">
    <property type="entry name" value="FAS1_dom_sf"/>
</dbReference>
<dbReference type="PROSITE" id="PS50213">
    <property type="entry name" value="FAS1"/>
    <property type="match status" value="4"/>
</dbReference>
<name>A0A8H5M9J6_9AGAR</name>
<dbReference type="Pfam" id="PF02469">
    <property type="entry name" value="Fasciclin"/>
    <property type="match status" value="4"/>
</dbReference>
<evidence type="ECO:0000259" key="3">
    <source>
        <dbReference type="PROSITE" id="PS50213"/>
    </source>
</evidence>
<keyword evidence="5" id="KW-1185">Reference proteome</keyword>
<dbReference type="InterPro" id="IPR000782">
    <property type="entry name" value="FAS1_domain"/>
</dbReference>
<proteinExistence type="predicted"/>
<dbReference type="EMBL" id="JAACJN010000040">
    <property type="protein sequence ID" value="KAF5385521.1"/>
    <property type="molecule type" value="Genomic_DNA"/>
</dbReference>